<evidence type="ECO:0000313" key="2">
    <source>
        <dbReference type="EMBL" id="CRY75920.1"/>
    </source>
</evidence>
<dbReference type="EMBL" id="LN868938">
    <property type="protein sequence ID" value="CRY75920.1"/>
    <property type="molecule type" value="Genomic_DNA"/>
</dbReference>
<reference evidence="3" key="1">
    <citation type="submission" date="2015-03" db="EMBL/GenBank/DDBJ databases">
        <authorList>
            <consortium name="Pathogen Informatics"/>
        </authorList>
    </citation>
    <scope>NUCLEOTIDE SEQUENCE [LARGE SCALE GENOMIC DNA]</scope>
    <source>
        <strain evidence="3">NCTC11134</strain>
    </source>
</reference>
<accession>A0A0H5NIX2</accession>
<evidence type="ECO:0008006" key="4">
    <source>
        <dbReference type="Google" id="ProtNLM"/>
    </source>
</evidence>
<evidence type="ECO:0000313" key="3">
    <source>
        <dbReference type="Proteomes" id="UP000057820"/>
    </source>
</evidence>
<proteinExistence type="predicted"/>
<feature type="compositionally biased region" description="Basic and acidic residues" evidence="1">
    <location>
        <begin position="1"/>
        <end position="11"/>
    </location>
</feature>
<evidence type="ECO:0000256" key="1">
    <source>
        <dbReference type="SAM" id="MobiDB-lite"/>
    </source>
</evidence>
<dbReference type="KEGG" id="nfr:ERS450000_01588"/>
<protein>
    <recommendedName>
        <fullName evidence="4">3-methyladenine DNA glycosylase</fullName>
    </recommendedName>
</protein>
<gene>
    <name evidence="2" type="ORF">ERS450000_01588</name>
</gene>
<sequence>MPVVFRSDHPHPFGPREPVRDNGGVSTRTTLDHLPDLRVLPPAEWRARARAHRARFEELVGPYLERRRAGQNHPVIDFLFTYYGHKPAQLRRWHPGFGVGLAGAGEYDGARGYHRVGGVVTADPAFLARRRDTVVFIADLLRATAARPPQLSCFGLHEWAMVYRTDEVRHRQVPLRLGRAGTDAVVESMSLRCTHFDAYRFFTPEAVGRNAAALTRDDQIAVEQPGCLHANMDLYKWGFKLVPLIDSALLLDCFELACAARELDMRASPYDLRDYGYAPVPIETPSGRAEYVRGQAALAERAGGLRGRLRAACERLLAHPVEAATATVSS</sequence>
<dbReference type="AlphaFoldDB" id="A0A0H5NIX2"/>
<organism evidence="2 3">
    <name type="scientific">Nocardia farcinica</name>
    <dbReference type="NCBI Taxonomy" id="37329"/>
    <lineage>
        <taxon>Bacteria</taxon>
        <taxon>Bacillati</taxon>
        <taxon>Actinomycetota</taxon>
        <taxon>Actinomycetes</taxon>
        <taxon>Mycobacteriales</taxon>
        <taxon>Nocardiaceae</taxon>
        <taxon>Nocardia</taxon>
    </lineage>
</organism>
<feature type="region of interest" description="Disordered" evidence="1">
    <location>
        <begin position="1"/>
        <end position="28"/>
    </location>
</feature>
<name>A0A0H5NIX2_NOCFR</name>
<dbReference type="Proteomes" id="UP000057820">
    <property type="component" value="Chromosome 1"/>
</dbReference>